<evidence type="ECO:0000313" key="1">
    <source>
        <dbReference type="EMBL" id="ETL93624.1"/>
    </source>
</evidence>
<dbReference type="AlphaFoldDB" id="W2LA51"/>
<protein>
    <submittedName>
        <fullName evidence="1">Uncharacterized protein</fullName>
    </submittedName>
</protein>
<dbReference type="Proteomes" id="UP000054423">
    <property type="component" value="Unassembled WGS sequence"/>
</dbReference>
<dbReference type="EMBL" id="KI679545">
    <property type="protein sequence ID" value="ETL93624.1"/>
    <property type="molecule type" value="Genomic_DNA"/>
</dbReference>
<accession>W2LA51</accession>
<gene>
    <name evidence="1" type="ORF">L917_08250</name>
</gene>
<name>W2LA51_PHYNI</name>
<dbReference type="VEuPathDB" id="FungiDB:PPTG_11929"/>
<organism evidence="1">
    <name type="scientific">Phytophthora nicotianae</name>
    <name type="common">Potato buckeye rot agent</name>
    <name type="synonym">Phytophthora parasitica</name>
    <dbReference type="NCBI Taxonomy" id="4792"/>
    <lineage>
        <taxon>Eukaryota</taxon>
        <taxon>Sar</taxon>
        <taxon>Stramenopiles</taxon>
        <taxon>Oomycota</taxon>
        <taxon>Peronosporomycetes</taxon>
        <taxon>Peronosporales</taxon>
        <taxon>Peronosporaceae</taxon>
        <taxon>Phytophthora</taxon>
    </lineage>
</organism>
<sequence>MSCRWNTAGTSSALLPAGSASICQDLLLTEKKRKAKEEAVRDLNKGGNCARHRRAQS</sequence>
<reference evidence="1" key="1">
    <citation type="submission" date="2013-11" db="EMBL/GenBank/DDBJ databases">
        <title>The Genome Sequence of Phytophthora parasitica CHvinca01.</title>
        <authorList>
            <consortium name="The Broad Institute Genomics Platform"/>
            <person name="Russ C."/>
            <person name="Tyler B."/>
            <person name="Panabieres F."/>
            <person name="Shan W."/>
            <person name="Tripathy S."/>
            <person name="Grunwald N."/>
            <person name="Machado M."/>
            <person name="Johnson C.S."/>
            <person name="Arredondo F."/>
            <person name="Hong C."/>
            <person name="Coffey M."/>
            <person name="Young S.K."/>
            <person name="Zeng Q."/>
            <person name="Gargeya S."/>
            <person name="Fitzgerald M."/>
            <person name="Abouelleil A."/>
            <person name="Alvarado L."/>
            <person name="Chapman S.B."/>
            <person name="Gainer-Dewar J."/>
            <person name="Goldberg J."/>
            <person name="Griggs A."/>
            <person name="Gujja S."/>
            <person name="Hansen M."/>
            <person name="Howarth C."/>
            <person name="Imamovic A."/>
            <person name="Ireland A."/>
            <person name="Larimer J."/>
            <person name="McCowan C."/>
            <person name="Murphy C."/>
            <person name="Pearson M."/>
            <person name="Poon T.W."/>
            <person name="Priest M."/>
            <person name="Roberts A."/>
            <person name="Saif S."/>
            <person name="Shea T."/>
            <person name="Sykes S."/>
            <person name="Wortman J."/>
            <person name="Nusbaum C."/>
            <person name="Birren B."/>
        </authorList>
    </citation>
    <scope>NUCLEOTIDE SEQUENCE [LARGE SCALE GENOMIC DNA]</scope>
    <source>
        <strain evidence="1">CHvinca01</strain>
    </source>
</reference>
<proteinExistence type="predicted"/>
<dbReference type="OrthoDB" id="74640at2759"/>